<dbReference type="Proteomes" id="UP000070558">
    <property type="component" value="Unassembled WGS sequence"/>
</dbReference>
<name>A0A133NMJ0_GARVA</name>
<sequence>MFTKTPNTTTNAGKNKQKQENRSRVVTPSEVEIRDFSQRM</sequence>
<dbReference type="PATRIC" id="fig|2702.99.peg.1085"/>
<dbReference type="EMBL" id="LRQA01000053">
    <property type="protein sequence ID" value="KXA17506.1"/>
    <property type="molecule type" value="Genomic_DNA"/>
</dbReference>
<feature type="compositionally biased region" description="Basic and acidic residues" evidence="1">
    <location>
        <begin position="31"/>
        <end position="40"/>
    </location>
</feature>
<comment type="caution">
    <text evidence="2">The sequence shown here is derived from an EMBL/GenBank/DDBJ whole genome shotgun (WGS) entry which is preliminary data.</text>
</comment>
<accession>A0A133NMJ0</accession>
<feature type="non-terminal residue" evidence="2">
    <location>
        <position position="40"/>
    </location>
</feature>
<proteinExistence type="predicted"/>
<evidence type="ECO:0000313" key="2">
    <source>
        <dbReference type="EMBL" id="KXA17506.1"/>
    </source>
</evidence>
<gene>
    <name evidence="2" type="ORF">HMPREF3216_01110</name>
</gene>
<dbReference type="AlphaFoldDB" id="A0A133NMJ0"/>
<evidence type="ECO:0000313" key="3">
    <source>
        <dbReference type="Proteomes" id="UP000070558"/>
    </source>
</evidence>
<feature type="compositionally biased region" description="Polar residues" evidence="1">
    <location>
        <begin position="1"/>
        <end position="14"/>
    </location>
</feature>
<protein>
    <submittedName>
        <fullName evidence="2">Uncharacterized protein</fullName>
    </submittedName>
</protein>
<organism evidence="2 3">
    <name type="scientific">Gardnerella vaginalis</name>
    <dbReference type="NCBI Taxonomy" id="2702"/>
    <lineage>
        <taxon>Bacteria</taxon>
        <taxon>Bacillati</taxon>
        <taxon>Actinomycetota</taxon>
        <taxon>Actinomycetes</taxon>
        <taxon>Bifidobacteriales</taxon>
        <taxon>Bifidobacteriaceae</taxon>
        <taxon>Gardnerella</taxon>
    </lineage>
</organism>
<evidence type="ECO:0000256" key="1">
    <source>
        <dbReference type="SAM" id="MobiDB-lite"/>
    </source>
</evidence>
<reference evidence="2 3" key="1">
    <citation type="submission" date="2016-01" db="EMBL/GenBank/DDBJ databases">
        <authorList>
            <person name="Oliw E.H."/>
        </authorList>
    </citation>
    <scope>NUCLEOTIDE SEQUENCE [LARGE SCALE GENOMIC DNA]</scope>
    <source>
        <strain evidence="2 3">GED7760B</strain>
    </source>
</reference>
<feature type="region of interest" description="Disordered" evidence="1">
    <location>
        <begin position="1"/>
        <end position="40"/>
    </location>
</feature>